<comment type="caution">
    <text evidence="2">The sequence shown here is derived from an EMBL/GenBank/DDBJ whole genome shotgun (WGS) entry which is preliminary data.</text>
</comment>
<feature type="transmembrane region" description="Helical" evidence="1">
    <location>
        <begin position="87"/>
        <end position="112"/>
    </location>
</feature>
<accession>A0A1E5NXH7</accession>
<proteinExistence type="predicted"/>
<keyword evidence="3" id="KW-1185">Reference proteome</keyword>
<feature type="transmembrane region" description="Helical" evidence="1">
    <location>
        <begin position="62"/>
        <end position="80"/>
    </location>
</feature>
<dbReference type="Proteomes" id="UP000095705">
    <property type="component" value="Plasmid pACMP2"/>
</dbReference>
<evidence type="ECO:0000313" key="3">
    <source>
        <dbReference type="Proteomes" id="UP000095705"/>
    </source>
</evidence>
<evidence type="ECO:0000256" key="1">
    <source>
        <dbReference type="SAM" id="Phobius"/>
    </source>
</evidence>
<dbReference type="OrthoDB" id="4243187at2"/>
<gene>
    <name evidence="2" type="ORF">BGK67_35240</name>
</gene>
<keyword evidence="1" id="KW-0472">Membrane</keyword>
<feature type="transmembrane region" description="Helical" evidence="1">
    <location>
        <begin position="21"/>
        <end position="42"/>
    </location>
</feature>
<protein>
    <submittedName>
        <fullName evidence="2">Uncharacterized protein</fullName>
    </submittedName>
</protein>
<dbReference type="AlphaFoldDB" id="A0A1E5NXH7"/>
<reference evidence="2 3" key="1">
    <citation type="submission" date="2016-08" db="EMBL/GenBank/DDBJ databases">
        <title>The complete genome of Streptomyces subrutilus 10-1-1.</title>
        <authorList>
            <person name="Chen X."/>
        </authorList>
    </citation>
    <scope>NUCLEOTIDE SEQUENCE [LARGE SCALE GENOMIC DNA]</scope>
    <source>
        <strain evidence="2 3">10-1-1</strain>
        <plasmid evidence="3">pacmp2</plasmid>
    </source>
</reference>
<organism evidence="2 3">
    <name type="scientific">Streptomyces subrutilus</name>
    <dbReference type="NCBI Taxonomy" id="36818"/>
    <lineage>
        <taxon>Bacteria</taxon>
        <taxon>Bacillati</taxon>
        <taxon>Actinomycetota</taxon>
        <taxon>Actinomycetes</taxon>
        <taxon>Kitasatosporales</taxon>
        <taxon>Streptomycetaceae</taxon>
        <taxon>Streptomyces</taxon>
    </lineage>
</organism>
<evidence type="ECO:0000313" key="2">
    <source>
        <dbReference type="EMBL" id="OEJ20951.1"/>
    </source>
</evidence>
<keyword evidence="1" id="KW-1133">Transmembrane helix</keyword>
<geneLocation type="plasmid" evidence="3">
    <name>pacmp2</name>
</geneLocation>
<name>A0A1E5NXH7_9ACTN</name>
<keyword evidence="1" id="KW-0812">Transmembrane</keyword>
<sequence length="121" mass="12090">MTVVLILGIRGNGKIKFNHTSAVVMGFITGQLYAMAGQFGAFAGDMSKGLSQAIQQGVGQGGTIGAGAIALIMCALMYGTKLKRTPGVVLGILSPPIFTAAGGGFAIVTTLLSSALTTVVG</sequence>
<dbReference type="EMBL" id="MEHK01000006">
    <property type="protein sequence ID" value="OEJ20951.1"/>
    <property type="molecule type" value="Genomic_DNA"/>
</dbReference>
<keyword evidence="2" id="KW-0614">Plasmid</keyword>